<evidence type="ECO:0000256" key="11">
    <source>
        <dbReference type="ARBA" id="ARBA00051933"/>
    </source>
</evidence>
<dbReference type="GO" id="GO:0003973">
    <property type="term" value="F:(S)-2-hydroxy-acid oxidase activity"/>
    <property type="evidence" value="ECO:0007669"/>
    <property type="project" value="UniProtKB-EC"/>
</dbReference>
<keyword evidence="5 13" id="KW-0288">FMN</keyword>
<evidence type="ECO:0000256" key="3">
    <source>
        <dbReference type="ARBA" id="ARBA00013087"/>
    </source>
</evidence>
<evidence type="ECO:0000313" key="16">
    <source>
        <dbReference type="Proteomes" id="UP000245207"/>
    </source>
</evidence>
<feature type="binding site" evidence="13">
    <location>
        <position position="251"/>
    </location>
    <ligand>
        <name>glyoxylate</name>
        <dbReference type="ChEBI" id="CHEBI:36655"/>
    </ligand>
</feature>
<evidence type="ECO:0000256" key="6">
    <source>
        <dbReference type="ARBA" id="ARBA00023002"/>
    </source>
</evidence>
<dbReference type="GO" id="GO:0010181">
    <property type="term" value="F:FMN binding"/>
    <property type="evidence" value="ECO:0007669"/>
    <property type="project" value="InterPro"/>
</dbReference>
<feature type="binding site" evidence="13">
    <location>
        <begin position="305"/>
        <end position="306"/>
    </location>
    <ligand>
        <name>FMN</name>
        <dbReference type="ChEBI" id="CHEBI:58210"/>
    </ligand>
</feature>
<dbReference type="AlphaFoldDB" id="A0A2U1KY05"/>
<dbReference type="STRING" id="35608.A0A2U1KY05"/>
<accession>A0A2U1KY05</accession>
<organism evidence="15 16">
    <name type="scientific">Artemisia annua</name>
    <name type="common">Sweet wormwood</name>
    <dbReference type="NCBI Taxonomy" id="35608"/>
    <lineage>
        <taxon>Eukaryota</taxon>
        <taxon>Viridiplantae</taxon>
        <taxon>Streptophyta</taxon>
        <taxon>Embryophyta</taxon>
        <taxon>Tracheophyta</taxon>
        <taxon>Spermatophyta</taxon>
        <taxon>Magnoliopsida</taxon>
        <taxon>eudicotyledons</taxon>
        <taxon>Gunneridae</taxon>
        <taxon>Pentapetalae</taxon>
        <taxon>asterids</taxon>
        <taxon>campanulids</taxon>
        <taxon>Asterales</taxon>
        <taxon>Asteraceae</taxon>
        <taxon>Asteroideae</taxon>
        <taxon>Anthemideae</taxon>
        <taxon>Artemisiinae</taxon>
        <taxon>Artemisia</taxon>
    </lineage>
</organism>
<evidence type="ECO:0000256" key="7">
    <source>
        <dbReference type="ARBA" id="ARBA00023140"/>
    </source>
</evidence>
<evidence type="ECO:0000256" key="12">
    <source>
        <dbReference type="PIRSR" id="PIRSR000138-1"/>
    </source>
</evidence>
<dbReference type="PANTHER" id="PTHR10578:SF67">
    <property type="entry name" value="PEROXISOMAL (S)-2-HYDROXYACID OXIDASE GLO3"/>
    <property type="match status" value="1"/>
</dbReference>
<feature type="binding site" evidence="13">
    <location>
        <position position="254"/>
    </location>
    <ligand>
        <name>glyoxylate</name>
        <dbReference type="ChEBI" id="CHEBI:36655"/>
    </ligand>
</feature>
<feature type="binding site" evidence="13">
    <location>
        <begin position="79"/>
        <end position="81"/>
    </location>
    <ligand>
        <name>FMN</name>
        <dbReference type="ChEBI" id="CHEBI:58210"/>
    </ligand>
</feature>
<dbReference type="GO" id="GO:0005777">
    <property type="term" value="C:peroxisome"/>
    <property type="evidence" value="ECO:0007669"/>
    <property type="project" value="UniProtKB-SubCell"/>
</dbReference>
<proteinExistence type="inferred from homology"/>
<feature type="binding site" evidence="13">
    <location>
        <position position="166"/>
    </location>
    <ligand>
        <name>glyoxylate</name>
        <dbReference type="ChEBI" id="CHEBI:36655"/>
    </ligand>
</feature>
<evidence type="ECO:0000256" key="8">
    <source>
        <dbReference type="ARBA" id="ARBA00024042"/>
    </source>
</evidence>
<dbReference type="FunFam" id="3.20.20.70:FF:000204">
    <property type="entry name" value="Peroxisomal (S)-2-hydroxy-acid oxidase GLO4"/>
    <property type="match status" value="1"/>
</dbReference>
<feature type="binding site" evidence="13">
    <location>
        <position position="131"/>
    </location>
    <ligand>
        <name>glyoxylate</name>
        <dbReference type="ChEBI" id="CHEBI:36655"/>
    </ligand>
</feature>
<keyword evidence="16" id="KW-1185">Reference proteome</keyword>
<comment type="catalytic activity">
    <reaction evidence="9">
        <text>a (2S)-2-hydroxycarboxylate + O2 = a 2-oxocarboxylate + H2O2</text>
        <dbReference type="Rhea" id="RHEA:16789"/>
        <dbReference type="ChEBI" id="CHEBI:15379"/>
        <dbReference type="ChEBI" id="CHEBI:16240"/>
        <dbReference type="ChEBI" id="CHEBI:35179"/>
        <dbReference type="ChEBI" id="CHEBI:58123"/>
        <dbReference type="EC" id="1.1.3.15"/>
    </reaction>
    <physiologicalReaction direction="left-to-right" evidence="9">
        <dbReference type="Rhea" id="RHEA:16790"/>
    </physiologicalReaction>
</comment>
<feature type="binding site" evidence="13">
    <location>
        <position position="157"/>
    </location>
    <ligand>
        <name>FMN</name>
        <dbReference type="ChEBI" id="CHEBI:58210"/>
    </ligand>
</feature>
<comment type="cofactor">
    <cofactor evidence="1">
        <name>FMN</name>
        <dbReference type="ChEBI" id="CHEBI:58210"/>
    </cofactor>
</comment>
<dbReference type="PROSITE" id="PS00557">
    <property type="entry name" value="FMN_HYDROXY_ACID_DH_1"/>
    <property type="match status" value="1"/>
</dbReference>
<sequence length="362" mass="39820">MGDEPVNVKEYQILAKQALPKMYYDYFAGGSEDQHTLRENVAAFQRITLRPRILVDVSKIDMSTTILGYKTSAPIMIAPTGMHKLAHPEGEVLTAKAAAACDVIMGLSFMPTCTIEEVASSCNAIRFFQLYVFKRREISALMVKRAEANGFKAILLTVDTPKVGRREADIKNKMIAPQLKNFDMSTEVDDSGGSKLEAFAARSFDPSLSWKDIAWLKSITKLPVLLKGVLTREDAVKAIEVGVEGIIVSNHGARQLDYVPATINALEEVVLAVQGRVPVLFDGGIRRGTDVFKALALGAQAVMVGRPVVFGLTTKGEYGARRVIEMLKDELELTMALSGCPTLSDITRNHVRMQSDNRHCRM</sequence>
<feature type="domain" description="FMN hydroxy acid dehydrogenase" evidence="14">
    <location>
        <begin position="1"/>
        <end position="356"/>
    </location>
</feature>
<dbReference type="Proteomes" id="UP000245207">
    <property type="component" value="Unassembled WGS sequence"/>
</dbReference>
<feature type="binding site" evidence="13">
    <location>
        <position position="108"/>
    </location>
    <ligand>
        <name>FMN</name>
        <dbReference type="ChEBI" id="CHEBI:58210"/>
    </ligand>
</feature>
<dbReference type="PROSITE" id="PS51349">
    <property type="entry name" value="FMN_HYDROXY_ACID_DH_2"/>
    <property type="match status" value="1"/>
</dbReference>
<dbReference type="InterPro" id="IPR008259">
    <property type="entry name" value="FMN_hydac_DH_AS"/>
</dbReference>
<feature type="binding site" evidence="13">
    <location>
        <begin position="282"/>
        <end position="286"/>
    </location>
    <ligand>
        <name>FMN</name>
        <dbReference type="ChEBI" id="CHEBI:58210"/>
    </ligand>
</feature>
<feature type="binding site" evidence="13">
    <location>
        <position position="26"/>
    </location>
    <ligand>
        <name>glyoxylate</name>
        <dbReference type="ChEBI" id="CHEBI:36655"/>
    </ligand>
</feature>
<dbReference type="EC" id="1.1.3.15" evidence="3"/>
<evidence type="ECO:0000259" key="14">
    <source>
        <dbReference type="PROSITE" id="PS51349"/>
    </source>
</evidence>
<protein>
    <recommendedName>
        <fullName evidence="3">(S)-2-hydroxy-acid oxidase</fullName>
        <ecNumber evidence="3">1.1.3.15</ecNumber>
    </recommendedName>
</protein>
<dbReference type="GO" id="GO:0042742">
    <property type="term" value="P:defense response to bacterium"/>
    <property type="evidence" value="ECO:0007669"/>
    <property type="project" value="UniProtKB-ARBA"/>
</dbReference>
<feature type="binding site" evidence="13">
    <location>
        <position position="249"/>
    </location>
    <ligand>
        <name>FMN</name>
        <dbReference type="ChEBI" id="CHEBI:58210"/>
    </ligand>
</feature>
<gene>
    <name evidence="15" type="ORF">CTI12_AA553760</name>
</gene>
<evidence type="ECO:0000313" key="15">
    <source>
        <dbReference type="EMBL" id="PWA41638.1"/>
    </source>
</evidence>
<evidence type="ECO:0000256" key="1">
    <source>
        <dbReference type="ARBA" id="ARBA00001917"/>
    </source>
</evidence>
<evidence type="ECO:0000256" key="4">
    <source>
        <dbReference type="ARBA" id="ARBA00022630"/>
    </source>
</evidence>
<keyword evidence="7" id="KW-0576">Peroxisome</keyword>
<evidence type="ECO:0000256" key="10">
    <source>
        <dbReference type="ARBA" id="ARBA00029327"/>
    </source>
</evidence>
<name>A0A2U1KY05_ARTAN</name>
<evidence type="ECO:0000256" key="2">
    <source>
        <dbReference type="ARBA" id="ARBA00004275"/>
    </source>
</evidence>
<dbReference type="InterPro" id="IPR037396">
    <property type="entry name" value="FMN_HAD"/>
</dbReference>
<comment type="similarity">
    <text evidence="8">Belongs to the FMN-dependent alpha-hydroxy acid dehydrogenase family.</text>
</comment>
<dbReference type="Pfam" id="PF01070">
    <property type="entry name" value="FMN_dh"/>
    <property type="match status" value="1"/>
</dbReference>
<dbReference type="PANTHER" id="PTHR10578">
    <property type="entry name" value="S -2-HYDROXY-ACID OXIDASE-RELATED"/>
    <property type="match status" value="1"/>
</dbReference>
<dbReference type="OrthoDB" id="25826at2759"/>
<dbReference type="Gene3D" id="3.20.20.70">
    <property type="entry name" value="Aldolase class I"/>
    <property type="match status" value="1"/>
</dbReference>
<feature type="binding site" evidence="13">
    <location>
        <position position="227"/>
    </location>
    <ligand>
        <name>FMN</name>
        <dbReference type="ChEBI" id="CHEBI:58210"/>
    </ligand>
</feature>
<evidence type="ECO:0000256" key="5">
    <source>
        <dbReference type="ARBA" id="ARBA00022643"/>
    </source>
</evidence>
<comment type="catalytic activity">
    <reaction evidence="10">
        <text>2-hydroxyoctanoate + O2 = 2-oxooctanoate + H2O2</text>
        <dbReference type="Rhea" id="RHEA:67940"/>
        <dbReference type="ChEBI" id="CHEBI:15379"/>
        <dbReference type="ChEBI" id="CHEBI:16240"/>
        <dbReference type="ChEBI" id="CHEBI:133514"/>
        <dbReference type="ChEBI" id="CHEBI:176689"/>
    </reaction>
    <physiologicalReaction direction="left-to-right" evidence="10">
        <dbReference type="Rhea" id="RHEA:67941"/>
    </physiologicalReaction>
</comment>
<keyword evidence="6" id="KW-0560">Oxidoreductase</keyword>
<dbReference type="PIRSF" id="PIRSF000138">
    <property type="entry name" value="Al-hdrx_acd_dh"/>
    <property type="match status" value="1"/>
</dbReference>
<evidence type="ECO:0000256" key="9">
    <source>
        <dbReference type="ARBA" id="ARBA00029325"/>
    </source>
</evidence>
<dbReference type="GO" id="GO:0050665">
    <property type="term" value="P:hydrogen peroxide biosynthetic process"/>
    <property type="evidence" value="ECO:0007669"/>
    <property type="project" value="UniProtKB-ARBA"/>
</dbReference>
<dbReference type="InterPro" id="IPR000262">
    <property type="entry name" value="FMN-dep_DH"/>
</dbReference>
<feature type="active site" description="Proton acceptor" evidence="12">
    <location>
        <position position="251"/>
    </location>
</feature>
<reference evidence="15 16" key="1">
    <citation type="journal article" date="2018" name="Mol. Plant">
        <title>The genome of Artemisia annua provides insight into the evolution of Asteraceae family and artemisinin biosynthesis.</title>
        <authorList>
            <person name="Shen Q."/>
            <person name="Zhang L."/>
            <person name="Liao Z."/>
            <person name="Wang S."/>
            <person name="Yan T."/>
            <person name="Shi P."/>
            <person name="Liu M."/>
            <person name="Fu X."/>
            <person name="Pan Q."/>
            <person name="Wang Y."/>
            <person name="Lv Z."/>
            <person name="Lu X."/>
            <person name="Zhang F."/>
            <person name="Jiang W."/>
            <person name="Ma Y."/>
            <person name="Chen M."/>
            <person name="Hao X."/>
            <person name="Li L."/>
            <person name="Tang Y."/>
            <person name="Lv G."/>
            <person name="Zhou Y."/>
            <person name="Sun X."/>
            <person name="Brodelius P.E."/>
            <person name="Rose J.K.C."/>
            <person name="Tang K."/>
        </authorList>
    </citation>
    <scope>NUCLEOTIDE SEQUENCE [LARGE SCALE GENOMIC DNA]</scope>
    <source>
        <strain evidence="16">cv. Huhao1</strain>
        <tissue evidence="15">Leaf</tissue>
    </source>
</reference>
<dbReference type="SUPFAM" id="SSF51395">
    <property type="entry name" value="FMN-linked oxidoreductases"/>
    <property type="match status" value="1"/>
</dbReference>
<feature type="binding site" evidence="13">
    <location>
        <position position="129"/>
    </location>
    <ligand>
        <name>FMN</name>
        <dbReference type="ChEBI" id="CHEBI:58210"/>
    </ligand>
</feature>
<dbReference type="InterPro" id="IPR012133">
    <property type="entry name" value="Alpha-hydoxy_acid_DH_FMN"/>
</dbReference>
<dbReference type="CDD" id="cd02809">
    <property type="entry name" value="alpha_hydroxyacid_oxid_FMN"/>
    <property type="match status" value="1"/>
</dbReference>
<comment type="subcellular location">
    <subcellularLocation>
        <location evidence="2">Peroxisome</location>
    </subcellularLocation>
</comment>
<comment type="caution">
    <text evidence="15">The sequence shown here is derived from an EMBL/GenBank/DDBJ whole genome shotgun (WGS) entry which is preliminary data.</text>
</comment>
<dbReference type="InterPro" id="IPR013785">
    <property type="entry name" value="Aldolase_TIM"/>
</dbReference>
<dbReference type="EMBL" id="PKPP01012947">
    <property type="protein sequence ID" value="PWA41638.1"/>
    <property type="molecule type" value="Genomic_DNA"/>
</dbReference>
<keyword evidence="4 13" id="KW-0285">Flavoprotein</keyword>
<evidence type="ECO:0000256" key="13">
    <source>
        <dbReference type="PIRSR" id="PIRSR000138-2"/>
    </source>
</evidence>
<comment type="catalytic activity">
    <reaction evidence="11">
        <text>2-hydroxyhexanoate + O2 = 2-oxohexanoate + H2O2</text>
        <dbReference type="Rhea" id="RHEA:69372"/>
        <dbReference type="ChEBI" id="CHEBI:15379"/>
        <dbReference type="ChEBI" id="CHEBI:16240"/>
        <dbReference type="ChEBI" id="CHEBI:35177"/>
        <dbReference type="ChEBI" id="CHEBI:133738"/>
    </reaction>
    <physiologicalReaction direction="left-to-right" evidence="11">
        <dbReference type="Rhea" id="RHEA:69373"/>
    </physiologicalReaction>
</comment>